<gene>
    <name evidence="1" type="ORF">GS03_02193</name>
</gene>
<dbReference type="OrthoDB" id="948713at2"/>
<evidence type="ECO:0000313" key="2">
    <source>
        <dbReference type="Proteomes" id="UP000296862"/>
    </source>
</evidence>
<accession>A0A4P7PXB4</accession>
<dbReference type="Proteomes" id="UP000296862">
    <property type="component" value="Chromosome"/>
</dbReference>
<dbReference type="KEGG" id="fsn:GS03_02193"/>
<organism evidence="1 2">
    <name type="scientific">Flavobacterium sangjuense</name>
    <dbReference type="NCBI Taxonomy" id="2518177"/>
    <lineage>
        <taxon>Bacteria</taxon>
        <taxon>Pseudomonadati</taxon>
        <taxon>Bacteroidota</taxon>
        <taxon>Flavobacteriia</taxon>
        <taxon>Flavobacteriales</taxon>
        <taxon>Flavobacteriaceae</taxon>
        <taxon>Flavobacterium</taxon>
    </lineage>
</organism>
<name>A0A4P7PXB4_9FLAO</name>
<sequence length="162" mass="19167">MGHYKANSTNSREFSLTMNNSNIGELKYSKWYSFKADILLADNSIYQLEPKGFWDSKIELKKDDKVLLYFEMGWKGIVIHFNDSDKKYLLRLKSLWSSNYILIDTDEKELLAVETDFKWSKLTFDFNIETSNEFDNFENKEVLLLTTLHCINYYMAFVNSTV</sequence>
<dbReference type="AlphaFoldDB" id="A0A4P7PXB4"/>
<dbReference type="RefSeq" id="WP_136152575.1">
    <property type="nucleotide sequence ID" value="NZ_CP038810.1"/>
</dbReference>
<keyword evidence="2" id="KW-1185">Reference proteome</keyword>
<proteinExistence type="predicted"/>
<dbReference type="EMBL" id="CP038810">
    <property type="protein sequence ID" value="QBZ98683.1"/>
    <property type="molecule type" value="Genomic_DNA"/>
</dbReference>
<reference evidence="1 2" key="1">
    <citation type="submission" date="2019-04" db="EMBL/GenBank/DDBJ databases">
        <title>Flavobacterium sp. GS03.</title>
        <authorList>
            <person name="Kim H."/>
        </authorList>
    </citation>
    <scope>NUCLEOTIDE SEQUENCE [LARGE SCALE GENOMIC DNA]</scope>
    <source>
        <strain evidence="1 2">GS03</strain>
    </source>
</reference>
<protein>
    <submittedName>
        <fullName evidence="1">Uncharacterized protein</fullName>
    </submittedName>
</protein>
<evidence type="ECO:0000313" key="1">
    <source>
        <dbReference type="EMBL" id="QBZ98683.1"/>
    </source>
</evidence>